<sequence>MRKHLLFITLIALLFNCKPDAVSPNAIAYNSGRLKAFNDKPIKFETIVILGSSTASGVGASQYKYSWAGLLRGNFFKGQVVNLAKGGYTTYHILPNNASHPGGRPSSDTLRNITAALARKPTTLIISMTTNDVASGVSIDEIMSNLNLIRAKAIAAGVRQVIITTSHPRKINASATAKYIQQRDRIMQTYGESAVNFFDPVADSEKCFKAELLSGDNLHPNDKGHEILFEQIRKALKL</sequence>
<dbReference type="SUPFAM" id="SSF52266">
    <property type="entry name" value="SGNH hydrolase"/>
    <property type="match status" value="1"/>
</dbReference>
<evidence type="ECO:0000313" key="3">
    <source>
        <dbReference type="Proteomes" id="UP000502756"/>
    </source>
</evidence>
<keyword evidence="3" id="KW-1185">Reference proteome</keyword>
<reference evidence="2 3" key="1">
    <citation type="submission" date="2020-05" db="EMBL/GenBank/DDBJ databases">
        <title>Genome sequencing of Spirosoma sp. TS118.</title>
        <authorList>
            <person name="Lee J.-H."/>
            <person name="Jeong S."/>
            <person name="Zhao L."/>
            <person name="Jung J.-H."/>
            <person name="Kim M.-K."/>
            <person name="Lim S."/>
        </authorList>
    </citation>
    <scope>NUCLEOTIDE SEQUENCE [LARGE SCALE GENOMIC DNA]</scope>
    <source>
        <strain evidence="2 3">TS118</strain>
    </source>
</reference>
<dbReference type="EMBL" id="CP053435">
    <property type="protein sequence ID" value="QJW91892.1"/>
    <property type="molecule type" value="Genomic_DNA"/>
</dbReference>
<keyword evidence="2" id="KW-0378">Hydrolase</keyword>
<evidence type="ECO:0000259" key="1">
    <source>
        <dbReference type="Pfam" id="PF13472"/>
    </source>
</evidence>
<dbReference type="AlphaFoldDB" id="A0A6M5YFY8"/>
<dbReference type="RefSeq" id="WP_171741743.1">
    <property type="nucleotide sequence ID" value="NZ_CP053435.1"/>
</dbReference>
<dbReference type="PANTHER" id="PTHR43784:SF2">
    <property type="entry name" value="GDSL-LIKE LIPASE_ACYLHYDROLASE, PUTATIVE (AFU_ORTHOLOGUE AFUA_2G00820)-RELATED"/>
    <property type="match status" value="1"/>
</dbReference>
<accession>A0A6M5YFY8</accession>
<dbReference type="PANTHER" id="PTHR43784">
    <property type="entry name" value="GDSL-LIKE LIPASE/ACYLHYDROLASE, PUTATIVE (AFU_ORTHOLOGUE AFUA_2G00820)-RELATED"/>
    <property type="match status" value="1"/>
</dbReference>
<dbReference type="CDD" id="cd00229">
    <property type="entry name" value="SGNH_hydrolase"/>
    <property type="match status" value="1"/>
</dbReference>
<proteinExistence type="predicted"/>
<gene>
    <name evidence="2" type="ORF">HNV11_22165</name>
</gene>
<dbReference type="InterPro" id="IPR053140">
    <property type="entry name" value="GDSL_Rv0518-like"/>
</dbReference>
<dbReference type="InterPro" id="IPR036514">
    <property type="entry name" value="SGNH_hydro_sf"/>
</dbReference>
<dbReference type="InterPro" id="IPR013830">
    <property type="entry name" value="SGNH_hydro"/>
</dbReference>
<feature type="domain" description="SGNH hydrolase-type esterase" evidence="1">
    <location>
        <begin position="50"/>
        <end position="227"/>
    </location>
</feature>
<organism evidence="2 3">
    <name type="scientific">Spirosoma taeanense</name>
    <dbReference type="NCBI Taxonomy" id="2735870"/>
    <lineage>
        <taxon>Bacteria</taxon>
        <taxon>Pseudomonadati</taxon>
        <taxon>Bacteroidota</taxon>
        <taxon>Cytophagia</taxon>
        <taxon>Cytophagales</taxon>
        <taxon>Cytophagaceae</taxon>
        <taxon>Spirosoma</taxon>
    </lineage>
</organism>
<dbReference type="Gene3D" id="3.40.50.1110">
    <property type="entry name" value="SGNH hydrolase"/>
    <property type="match status" value="1"/>
</dbReference>
<dbReference type="Pfam" id="PF13472">
    <property type="entry name" value="Lipase_GDSL_2"/>
    <property type="match status" value="1"/>
</dbReference>
<name>A0A6M5YFY8_9BACT</name>
<evidence type="ECO:0000313" key="2">
    <source>
        <dbReference type="EMBL" id="QJW91892.1"/>
    </source>
</evidence>
<dbReference type="GO" id="GO:0016788">
    <property type="term" value="F:hydrolase activity, acting on ester bonds"/>
    <property type="evidence" value="ECO:0007669"/>
    <property type="project" value="UniProtKB-ARBA"/>
</dbReference>
<protein>
    <submittedName>
        <fullName evidence="2">SGNH/GDSL hydrolase family protein</fullName>
    </submittedName>
</protein>
<dbReference type="Proteomes" id="UP000502756">
    <property type="component" value="Chromosome"/>
</dbReference>
<dbReference type="KEGG" id="stae:HNV11_22165"/>